<dbReference type="InterPro" id="IPR036259">
    <property type="entry name" value="MFS_trans_sf"/>
</dbReference>
<accession>A0ABP0NRE5</accession>
<dbReference type="PANTHER" id="PTHR10686:SF18">
    <property type="entry name" value="IP11787P-RELATED"/>
    <property type="match status" value="1"/>
</dbReference>
<keyword evidence="4" id="KW-1185">Reference proteome</keyword>
<keyword evidence="2" id="KW-0472">Membrane</keyword>
<evidence type="ECO:0000313" key="4">
    <source>
        <dbReference type="Proteomes" id="UP001642484"/>
    </source>
</evidence>
<dbReference type="SUPFAM" id="SSF103473">
    <property type="entry name" value="MFS general substrate transporter"/>
    <property type="match status" value="1"/>
</dbReference>
<feature type="transmembrane region" description="Helical" evidence="2">
    <location>
        <begin position="297"/>
        <end position="316"/>
    </location>
</feature>
<evidence type="ECO:0000256" key="1">
    <source>
        <dbReference type="ARBA" id="ARBA00005773"/>
    </source>
</evidence>
<keyword evidence="2" id="KW-0812">Transmembrane</keyword>
<protein>
    <recommendedName>
        <fullName evidence="5">Solute carrier family 40 protein</fullName>
    </recommendedName>
</protein>
<evidence type="ECO:0008006" key="5">
    <source>
        <dbReference type="Google" id="ProtNLM"/>
    </source>
</evidence>
<dbReference type="Pfam" id="PF01770">
    <property type="entry name" value="Folate_carrier"/>
    <property type="match status" value="1"/>
</dbReference>
<dbReference type="InterPro" id="IPR002666">
    <property type="entry name" value="Folate_carrier"/>
</dbReference>
<proteinExistence type="inferred from homology"/>
<dbReference type="EMBL" id="CAXAMN010022062">
    <property type="protein sequence ID" value="CAK9066066.1"/>
    <property type="molecule type" value="Genomic_DNA"/>
</dbReference>
<feature type="transmembrane region" description="Helical" evidence="2">
    <location>
        <begin position="322"/>
        <end position="340"/>
    </location>
</feature>
<comment type="similarity">
    <text evidence="1">Belongs to the reduced folate carrier (RFC) transporter (TC 2.A.48) family.</text>
</comment>
<gene>
    <name evidence="3" type="ORF">CCMP2556_LOCUS32439</name>
</gene>
<keyword evidence="2" id="KW-1133">Transmembrane helix</keyword>
<evidence type="ECO:0000313" key="3">
    <source>
        <dbReference type="EMBL" id="CAK9066066.1"/>
    </source>
</evidence>
<dbReference type="PANTHER" id="PTHR10686">
    <property type="entry name" value="FOLATE TRANSPORTER"/>
    <property type="match status" value="1"/>
</dbReference>
<feature type="transmembrane region" description="Helical" evidence="2">
    <location>
        <begin position="256"/>
        <end position="277"/>
    </location>
</feature>
<reference evidence="3 4" key="1">
    <citation type="submission" date="2024-02" db="EMBL/GenBank/DDBJ databases">
        <authorList>
            <person name="Chen Y."/>
            <person name="Shah S."/>
            <person name="Dougan E. K."/>
            <person name="Thang M."/>
            <person name="Chan C."/>
        </authorList>
    </citation>
    <scope>NUCLEOTIDE SEQUENCE [LARGE SCALE GENOMIC DNA]</scope>
</reference>
<name>A0ABP0NRE5_9DINO</name>
<sequence>MELDDPGKEETEEDGPGRLAERLRWLYLFAFWSQFKPSEPFLVDYLIEEKGIGSEEVYQDVLDLFVYSRLPFLILVGFCAEMESCGYRAILVLGAASGVLTVLLTRFGVQMCLQQAAQFTVSAAFASRVAVPSLAFTLCLPSQFQEAIHTVKAVMLFSNCCASALGELLRDGDWVPLKVLFDLSALGQVLSLMCAACLPVPRASVATPTASAISNTLEEHLLPRSPTAARCSPKSACEVFKALVQDVWLSLWLRRVMWWTAWALAMNPIHGLTLTYWQSMVRSKHILKDHNGYLSACMYLAASVLTLGAGGAWALQGSTSPLVLSSVFLAAYLLLGLSGADTRQLTVYGWIMLYQCLFEVTTAVATFQVGAEVTRATAASHSKARAQKFDSCRGARG</sequence>
<dbReference type="Proteomes" id="UP001642484">
    <property type="component" value="Unassembled WGS sequence"/>
</dbReference>
<organism evidence="3 4">
    <name type="scientific">Durusdinium trenchii</name>
    <dbReference type="NCBI Taxonomy" id="1381693"/>
    <lineage>
        <taxon>Eukaryota</taxon>
        <taxon>Sar</taxon>
        <taxon>Alveolata</taxon>
        <taxon>Dinophyceae</taxon>
        <taxon>Suessiales</taxon>
        <taxon>Symbiodiniaceae</taxon>
        <taxon>Durusdinium</taxon>
    </lineage>
</organism>
<evidence type="ECO:0000256" key="2">
    <source>
        <dbReference type="SAM" id="Phobius"/>
    </source>
</evidence>
<comment type="caution">
    <text evidence="3">The sequence shown here is derived from an EMBL/GenBank/DDBJ whole genome shotgun (WGS) entry which is preliminary data.</text>
</comment>